<dbReference type="Gene3D" id="3.20.20.140">
    <property type="entry name" value="Metal-dependent hydrolases"/>
    <property type="match status" value="1"/>
</dbReference>
<keyword evidence="1 4" id="KW-0479">Metal-binding</keyword>
<dbReference type="HAMAP" id="MF_01281">
    <property type="entry name" value="MTA_SAH_deamin"/>
    <property type="match status" value="1"/>
</dbReference>
<feature type="binding site" evidence="4">
    <location>
        <position position="299"/>
    </location>
    <ligand>
        <name>Zn(2+)</name>
        <dbReference type="ChEBI" id="CHEBI:29105"/>
    </ligand>
</feature>
<evidence type="ECO:0000256" key="1">
    <source>
        <dbReference type="ARBA" id="ARBA00022723"/>
    </source>
</evidence>
<dbReference type="InterPro" id="IPR006680">
    <property type="entry name" value="Amidohydro-rel"/>
</dbReference>
<dbReference type="PANTHER" id="PTHR43794">
    <property type="entry name" value="AMINOHYDROLASE SSNA-RELATED"/>
    <property type="match status" value="1"/>
</dbReference>
<protein>
    <recommendedName>
        <fullName evidence="4">5-methylthioadenosine/S-adenosylhomocysteine deaminase</fullName>
        <shortName evidence="4">MTA/SAH deaminase</shortName>
        <ecNumber evidence="4">3.5.4.28</ecNumber>
        <ecNumber evidence="4">3.5.4.31</ecNumber>
    </recommendedName>
</protein>
<comment type="similarity">
    <text evidence="4">Belongs to the metallo-dependent hydrolases superfamily. MTA/SAH deaminase family.</text>
</comment>
<dbReference type="SUPFAM" id="SSF51338">
    <property type="entry name" value="Composite domain of metallo-dependent hydrolases"/>
    <property type="match status" value="1"/>
</dbReference>
<feature type="binding site" evidence="4">
    <location>
        <position position="210"/>
    </location>
    <ligand>
        <name>Zn(2+)</name>
        <dbReference type="ChEBI" id="CHEBI:29105"/>
    </ligand>
</feature>
<dbReference type="SUPFAM" id="SSF51556">
    <property type="entry name" value="Metallo-dependent hydrolases"/>
    <property type="match status" value="1"/>
</dbReference>
<sequence length="440" mass="48688">MNKLLVKKGRILTMTTDEPCILTGDILIEGSKITRIGEDLPEEGVDVIINAVGKVVLPGFINCHNHGAMSLFRGYSLDLRLMEWLSHKIWPAEERLDADAVYWGTMLAAAEMIKSGTTTFADMYFFMDEVAQAVEDSGMRAALCQGLLFIDDQGERRLRSAQKLFENWQGKADGRITTMVGPHAPHTCPPDKLKEVMEMARSFHCPIHIHLAETIEEVEHIFQHYGKSPVKYLSDLGIFEDHHCLLAHAVNLSRDDMYLLRGLKGGISHNPVSNQKLGCGVAPVVELRKMGITVALGTDGAGSASTLDMFEEMKATAWMQKNRTADPTAIKAYDVLRMATIEGAKALGLEEEVGTIEAGKRADLILVDIEKPHLYPQTDICALLAYAANGADVDTVIIDGKVVMEQRRLRCIDEKEVLKQAQRAAHRVIYGLRNGVPNLN</sequence>
<feature type="binding site" evidence="4">
    <location>
        <position position="93"/>
    </location>
    <ligand>
        <name>substrate</name>
    </ligand>
</feature>
<comment type="catalytic activity">
    <reaction evidence="4">
        <text>S-methyl-5'-thioadenosine + H2O + H(+) = S-methyl-5'-thioinosine + NH4(+)</text>
        <dbReference type="Rhea" id="RHEA:25025"/>
        <dbReference type="ChEBI" id="CHEBI:15377"/>
        <dbReference type="ChEBI" id="CHEBI:15378"/>
        <dbReference type="ChEBI" id="CHEBI:17509"/>
        <dbReference type="ChEBI" id="CHEBI:28938"/>
        <dbReference type="ChEBI" id="CHEBI:48595"/>
        <dbReference type="EC" id="3.5.4.31"/>
    </reaction>
</comment>
<comment type="function">
    <text evidence="4">Catalyzes the deamination of 5-methylthioadenosine and S-adenosyl-L-homocysteine into 5-methylthioinosine and S-inosyl-L-homocysteine, respectively. Is also able to deaminate adenosine.</text>
</comment>
<dbReference type="CDD" id="cd01298">
    <property type="entry name" value="ATZ_TRZ_like"/>
    <property type="match status" value="1"/>
</dbReference>
<keyword evidence="7" id="KW-1185">Reference proteome</keyword>
<dbReference type="PANTHER" id="PTHR43794:SF11">
    <property type="entry name" value="AMIDOHYDROLASE-RELATED DOMAIN-CONTAINING PROTEIN"/>
    <property type="match status" value="1"/>
</dbReference>
<comment type="caution">
    <text evidence="4">Lacks conserved residue(s) required for the propagation of feature annotation.</text>
</comment>
<accession>A0ABR7T3D6</accession>
<dbReference type="EC" id="3.5.4.31" evidence="4"/>
<evidence type="ECO:0000313" key="6">
    <source>
        <dbReference type="EMBL" id="MBC9784722.1"/>
    </source>
</evidence>
<comment type="caution">
    <text evidence="6">The sequence shown here is derived from an EMBL/GenBank/DDBJ whole genome shotgun (WGS) entry which is preliminary data.</text>
</comment>
<keyword evidence="3 4" id="KW-0862">Zinc</keyword>
<evidence type="ECO:0000313" key="7">
    <source>
        <dbReference type="Proteomes" id="UP000617402"/>
    </source>
</evidence>
<proteinExistence type="inferred from homology"/>
<gene>
    <name evidence="4" type="primary">mtaD</name>
    <name evidence="6" type="ORF">H1S01_09390</name>
</gene>
<dbReference type="Pfam" id="PF01979">
    <property type="entry name" value="Amidohydro_1"/>
    <property type="match status" value="1"/>
</dbReference>
<feature type="binding site" evidence="4">
    <location>
        <position position="66"/>
    </location>
    <ligand>
        <name>Zn(2+)</name>
        <dbReference type="ChEBI" id="CHEBI:29105"/>
    </ligand>
</feature>
<evidence type="ECO:0000256" key="3">
    <source>
        <dbReference type="ARBA" id="ARBA00022833"/>
    </source>
</evidence>
<feature type="binding site" evidence="4">
    <location>
        <position position="183"/>
    </location>
    <ligand>
        <name>substrate</name>
    </ligand>
</feature>
<dbReference type="Proteomes" id="UP000617402">
    <property type="component" value="Unassembled WGS sequence"/>
</dbReference>
<dbReference type="RefSeq" id="WP_188039959.1">
    <property type="nucleotide sequence ID" value="NZ_JACVHF010000008.1"/>
</dbReference>
<comment type="cofactor">
    <cofactor evidence="4">
        <name>Zn(2+)</name>
        <dbReference type="ChEBI" id="CHEBI:29105"/>
    </cofactor>
    <text evidence="4">Binds 1 zinc ion per subunit.</text>
</comment>
<comment type="catalytic activity">
    <reaction evidence="4">
        <text>S-adenosyl-L-homocysteine + H2O + H(+) = S-inosyl-L-homocysteine + NH4(+)</text>
        <dbReference type="Rhea" id="RHEA:20716"/>
        <dbReference type="ChEBI" id="CHEBI:15377"/>
        <dbReference type="ChEBI" id="CHEBI:15378"/>
        <dbReference type="ChEBI" id="CHEBI:28938"/>
        <dbReference type="ChEBI" id="CHEBI:57856"/>
        <dbReference type="ChEBI" id="CHEBI:57985"/>
        <dbReference type="EC" id="3.5.4.28"/>
    </reaction>
</comment>
<feature type="binding site" evidence="4">
    <location>
        <position position="213"/>
    </location>
    <ligand>
        <name>substrate</name>
    </ligand>
</feature>
<dbReference type="Gene3D" id="2.30.40.10">
    <property type="entry name" value="Urease, subunit C, domain 1"/>
    <property type="match status" value="1"/>
</dbReference>
<dbReference type="InterPro" id="IPR011059">
    <property type="entry name" value="Metal-dep_hydrolase_composite"/>
</dbReference>
<reference evidence="6 7" key="1">
    <citation type="submission" date="2020-07" db="EMBL/GenBank/DDBJ databases">
        <title>Draft whole-genome sequence of Heliobacterium chlorum DSM 3682, type strain.</title>
        <authorList>
            <person name="Kyndt J.A."/>
            <person name="Meyer T.E."/>
            <person name="Imhoff J.F."/>
        </authorList>
    </citation>
    <scope>NUCLEOTIDE SEQUENCE [LARGE SCALE GENOMIC DNA]</scope>
    <source>
        <strain evidence="6 7">DSM 3682</strain>
    </source>
</reference>
<evidence type="ECO:0000256" key="2">
    <source>
        <dbReference type="ARBA" id="ARBA00022801"/>
    </source>
</evidence>
<evidence type="ECO:0000256" key="4">
    <source>
        <dbReference type="HAMAP-Rule" id="MF_01281"/>
    </source>
</evidence>
<feature type="domain" description="Amidohydrolase-related" evidence="5">
    <location>
        <begin position="55"/>
        <end position="403"/>
    </location>
</feature>
<name>A0ABR7T3D6_HELCL</name>
<dbReference type="InterPro" id="IPR032466">
    <property type="entry name" value="Metal_Hydrolase"/>
</dbReference>
<dbReference type="InterPro" id="IPR023512">
    <property type="entry name" value="Deaminase_MtaD/DadD"/>
</dbReference>
<feature type="binding site" evidence="4">
    <location>
        <position position="64"/>
    </location>
    <ligand>
        <name>Zn(2+)</name>
        <dbReference type="ChEBI" id="CHEBI:29105"/>
    </ligand>
</feature>
<dbReference type="EC" id="3.5.4.28" evidence="4"/>
<keyword evidence="2 4" id="KW-0378">Hydrolase</keyword>
<dbReference type="EMBL" id="JACVHF010000008">
    <property type="protein sequence ID" value="MBC9784722.1"/>
    <property type="molecule type" value="Genomic_DNA"/>
</dbReference>
<dbReference type="InterPro" id="IPR050287">
    <property type="entry name" value="MTA/SAH_deaminase"/>
</dbReference>
<evidence type="ECO:0000259" key="5">
    <source>
        <dbReference type="Pfam" id="PF01979"/>
    </source>
</evidence>
<feature type="binding site" evidence="4">
    <location>
        <position position="299"/>
    </location>
    <ligand>
        <name>substrate</name>
    </ligand>
</feature>
<organism evidence="6 7">
    <name type="scientific">Heliobacterium chlorum</name>
    <dbReference type="NCBI Taxonomy" id="2698"/>
    <lineage>
        <taxon>Bacteria</taxon>
        <taxon>Bacillati</taxon>
        <taxon>Bacillota</taxon>
        <taxon>Clostridia</taxon>
        <taxon>Eubacteriales</taxon>
        <taxon>Heliobacteriaceae</taxon>
        <taxon>Heliobacterium</taxon>
    </lineage>
</organism>